<dbReference type="EMBL" id="JAACJJ010000028">
    <property type="protein sequence ID" value="KAF5321215.1"/>
    <property type="molecule type" value="Genomic_DNA"/>
</dbReference>
<feature type="compositionally biased region" description="Low complexity" evidence="1">
    <location>
        <begin position="278"/>
        <end position="289"/>
    </location>
</feature>
<proteinExistence type="predicted"/>
<feature type="region of interest" description="Disordered" evidence="1">
    <location>
        <begin position="182"/>
        <end position="220"/>
    </location>
</feature>
<organism evidence="2 3">
    <name type="scientific">Psilocybe cf. subviscida</name>
    <dbReference type="NCBI Taxonomy" id="2480587"/>
    <lineage>
        <taxon>Eukaryota</taxon>
        <taxon>Fungi</taxon>
        <taxon>Dikarya</taxon>
        <taxon>Basidiomycota</taxon>
        <taxon>Agaricomycotina</taxon>
        <taxon>Agaricomycetes</taxon>
        <taxon>Agaricomycetidae</taxon>
        <taxon>Agaricales</taxon>
        <taxon>Agaricineae</taxon>
        <taxon>Strophariaceae</taxon>
        <taxon>Psilocybe</taxon>
    </lineage>
</organism>
<evidence type="ECO:0000313" key="2">
    <source>
        <dbReference type="EMBL" id="KAF5321215.1"/>
    </source>
</evidence>
<protein>
    <submittedName>
        <fullName evidence="2">Uncharacterized protein</fullName>
    </submittedName>
</protein>
<evidence type="ECO:0000313" key="3">
    <source>
        <dbReference type="Proteomes" id="UP000567179"/>
    </source>
</evidence>
<feature type="compositionally biased region" description="Polar residues" evidence="1">
    <location>
        <begin position="208"/>
        <end position="220"/>
    </location>
</feature>
<feature type="region of interest" description="Disordered" evidence="1">
    <location>
        <begin position="267"/>
        <end position="289"/>
    </location>
</feature>
<dbReference type="OrthoDB" id="3049674at2759"/>
<name>A0A8H5BD88_9AGAR</name>
<reference evidence="2 3" key="1">
    <citation type="journal article" date="2020" name="ISME J.">
        <title>Uncovering the hidden diversity of litter-decomposition mechanisms in mushroom-forming fungi.</title>
        <authorList>
            <person name="Floudas D."/>
            <person name="Bentzer J."/>
            <person name="Ahren D."/>
            <person name="Johansson T."/>
            <person name="Persson P."/>
            <person name="Tunlid A."/>
        </authorList>
    </citation>
    <scope>NUCLEOTIDE SEQUENCE [LARGE SCALE GENOMIC DNA]</scope>
    <source>
        <strain evidence="2 3">CBS 101986</strain>
    </source>
</reference>
<sequence>MASKSEDDKSNDYVSEYNKLPSILDAWKAFAKTADRQKKLSDDPSATQVDLMKDILGDDKLKNLLQKGPKGENLNQGGLFGFWILHRHYKLKAGERMVSSDKDASLGDDPQQVAERWGSATNDTNPKHTGLEYQLVSKTDADSPKVPSAKFFSEFERHMTRLGAKGIFGLCLAPKSTDNKVLIEKPGTGDRTQVTLPESDDDDSSTSYQSLWAPSGSSSDTTIRSAIRCIHKCLCTTSDKGAITMPTQTTAPAVTSKSSPMQIRDICTSPGAMPSPPSMYRSRSFAQNM</sequence>
<dbReference type="AlphaFoldDB" id="A0A8H5BD88"/>
<comment type="caution">
    <text evidence="2">The sequence shown here is derived from an EMBL/GenBank/DDBJ whole genome shotgun (WGS) entry which is preliminary data.</text>
</comment>
<accession>A0A8H5BD88</accession>
<evidence type="ECO:0000256" key="1">
    <source>
        <dbReference type="SAM" id="MobiDB-lite"/>
    </source>
</evidence>
<keyword evidence="3" id="KW-1185">Reference proteome</keyword>
<gene>
    <name evidence="2" type="ORF">D9619_002076</name>
</gene>
<dbReference type="Proteomes" id="UP000567179">
    <property type="component" value="Unassembled WGS sequence"/>
</dbReference>